<evidence type="ECO:0000256" key="1">
    <source>
        <dbReference type="ARBA" id="ARBA00038097"/>
    </source>
</evidence>
<comment type="caution">
    <text evidence="4">The sequence shown here is derived from an EMBL/GenBank/DDBJ whole genome shotgun (WGS) entry which is preliminary data.</text>
</comment>
<dbReference type="Proteomes" id="UP000242875">
    <property type="component" value="Unassembled WGS sequence"/>
</dbReference>
<dbReference type="Gene3D" id="3.40.50.1820">
    <property type="entry name" value="alpha/beta hydrolase"/>
    <property type="match status" value="1"/>
</dbReference>
<dbReference type="GO" id="GO:0052689">
    <property type="term" value="F:carboxylic ester hydrolase activity"/>
    <property type="evidence" value="ECO:0007669"/>
    <property type="project" value="TreeGrafter"/>
</dbReference>
<dbReference type="PANTHER" id="PTHR42886:SF29">
    <property type="entry name" value="PUMMELIG, ISOFORM A"/>
    <property type="match status" value="1"/>
</dbReference>
<organism evidence="4 5">
    <name type="scientific">Bifiguratus adelaidae</name>
    <dbReference type="NCBI Taxonomy" id="1938954"/>
    <lineage>
        <taxon>Eukaryota</taxon>
        <taxon>Fungi</taxon>
        <taxon>Fungi incertae sedis</taxon>
        <taxon>Mucoromycota</taxon>
        <taxon>Mucoromycotina</taxon>
        <taxon>Endogonomycetes</taxon>
        <taxon>Endogonales</taxon>
        <taxon>Endogonales incertae sedis</taxon>
        <taxon>Bifiguratus</taxon>
    </lineage>
</organism>
<name>A0A261Y535_9FUNG</name>
<feature type="compositionally biased region" description="Low complexity" evidence="2">
    <location>
        <begin position="301"/>
        <end position="319"/>
    </location>
</feature>
<dbReference type="PANTHER" id="PTHR42886">
    <property type="entry name" value="RE40534P-RELATED"/>
    <property type="match status" value="1"/>
</dbReference>
<feature type="domain" description="AB hydrolase-1" evidence="3">
    <location>
        <begin position="189"/>
        <end position="465"/>
    </location>
</feature>
<dbReference type="InterPro" id="IPR000073">
    <property type="entry name" value="AB_hydrolase_1"/>
</dbReference>
<keyword evidence="5" id="KW-1185">Reference proteome</keyword>
<evidence type="ECO:0000259" key="3">
    <source>
        <dbReference type="Pfam" id="PF00561"/>
    </source>
</evidence>
<dbReference type="PRINTS" id="PR00111">
    <property type="entry name" value="ABHYDROLASE"/>
</dbReference>
<sequence>MAQDTATSTAMAMDELKPAIPPTSHLNFIAQWWQRSEKTSQISEARLLSRLKFFSAGSEAKKGGDVFARVGLVDIGGKDRKINTLVIERGVQETRRLSTSAGSASQVEPTKLSRRPSRQEEEQFSEIGYKQTSQVDLHLQEGADLSAEGSEDGKKVLVMTHGYGAGLGFFYRHKLQWTSTAWMADLFYWSSRPKWKISKKRGQSWNEMVEQTEEFFVESLEDWRRVNKISKFTLMGHSLGGYLSSCYALKYPERVERLVLVSPVGIPENPDGPTPTPEEKRNESPGDTVERDAAAIANAERANIAQQSPSSPTSSTSPAPRRRRIPGWAAYLWNLNITPFSIVRMGGPIGANLVSKYALRRFAHLDEADQLDMYDYLYHISTAPGSGEYALAAILSPGAYARTPLLHRLPNLKMPVTFLYGEQDWMDYRAAHHVIKIRKDMGLDTSKWRVGRVRSAGHHLYLDNPMEFDQEVIREMRAVERGE</sequence>
<comment type="similarity">
    <text evidence="1">Belongs to the peptidase S33 family. ABHD4/ABHD5 subfamily.</text>
</comment>
<feature type="region of interest" description="Disordered" evidence="2">
    <location>
        <begin position="263"/>
        <end position="288"/>
    </location>
</feature>
<feature type="region of interest" description="Disordered" evidence="2">
    <location>
        <begin position="96"/>
        <end position="125"/>
    </location>
</feature>
<protein>
    <recommendedName>
        <fullName evidence="3">AB hydrolase-1 domain-containing protein</fullName>
    </recommendedName>
</protein>
<dbReference type="GO" id="GO:0006654">
    <property type="term" value="P:phosphatidic acid biosynthetic process"/>
    <property type="evidence" value="ECO:0007669"/>
    <property type="project" value="TreeGrafter"/>
</dbReference>
<evidence type="ECO:0000256" key="2">
    <source>
        <dbReference type="SAM" id="MobiDB-lite"/>
    </source>
</evidence>
<dbReference type="SUPFAM" id="SSF53474">
    <property type="entry name" value="alpha/beta-Hydrolases"/>
    <property type="match status" value="1"/>
</dbReference>
<dbReference type="GO" id="GO:0042171">
    <property type="term" value="F:lysophosphatidic acid acyltransferase activity"/>
    <property type="evidence" value="ECO:0007669"/>
    <property type="project" value="TreeGrafter"/>
</dbReference>
<dbReference type="InterPro" id="IPR029058">
    <property type="entry name" value="AB_hydrolase_fold"/>
</dbReference>
<dbReference type="GO" id="GO:0005739">
    <property type="term" value="C:mitochondrion"/>
    <property type="evidence" value="ECO:0007669"/>
    <property type="project" value="TreeGrafter"/>
</dbReference>
<reference evidence="4 5" key="1">
    <citation type="journal article" date="2017" name="Mycologia">
        <title>Bifiguratus adelaidae, gen. et sp. nov., a new member of Mucoromycotina in endophytic and soil-dwelling habitats.</title>
        <authorList>
            <person name="Torres-Cruz T.J."/>
            <person name="Billingsley Tobias T.L."/>
            <person name="Almatruk M."/>
            <person name="Hesse C."/>
            <person name="Kuske C.R."/>
            <person name="Desiro A."/>
            <person name="Benucci G.M."/>
            <person name="Bonito G."/>
            <person name="Stajich J.E."/>
            <person name="Dunlap C."/>
            <person name="Arnold A.E."/>
            <person name="Porras-Alfaro A."/>
        </authorList>
    </citation>
    <scope>NUCLEOTIDE SEQUENCE [LARGE SCALE GENOMIC DNA]</scope>
    <source>
        <strain evidence="4 5">AZ0501</strain>
    </source>
</reference>
<evidence type="ECO:0000313" key="4">
    <source>
        <dbReference type="EMBL" id="OZJ05711.1"/>
    </source>
</evidence>
<dbReference type="OrthoDB" id="7457040at2759"/>
<gene>
    <name evidence="4" type="ORF">BZG36_01422</name>
</gene>
<dbReference type="EMBL" id="MVBO01000011">
    <property type="protein sequence ID" value="OZJ05711.1"/>
    <property type="molecule type" value="Genomic_DNA"/>
</dbReference>
<dbReference type="Pfam" id="PF00561">
    <property type="entry name" value="Abhydrolase_1"/>
    <property type="match status" value="1"/>
</dbReference>
<feature type="region of interest" description="Disordered" evidence="2">
    <location>
        <begin position="301"/>
        <end position="322"/>
    </location>
</feature>
<dbReference type="GO" id="GO:0055088">
    <property type="term" value="P:lipid homeostasis"/>
    <property type="evidence" value="ECO:0007669"/>
    <property type="project" value="TreeGrafter"/>
</dbReference>
<dbReference type="AlphaFoldDB" id="A0A261Y535"/>
<feature type="compositionally biased region" description="Basic and acidic residues" evidence="2">
    <location>
        <begin position="277"/>
        <end position="288"/>
    </location>
</feature>
<proteinExistence type="inferred from homology"/>
<feature type="compositionally biased region" description="Polar residues" evidence="2">
    <location>
        <begin position="97"/>
        <end position="108"/>
    </location>
</feature>
<accession>A0A261Y535</accession>
<evidence type="ECO:0000313" key="5">
    <source>
        <dbReference type="Proteomes" id="UP000242875"/>
    </source>
</evidence>